<dbReference type="SMART" id="SM01217">
    <property type="entry name" value="Fn3_like"/>
    <property type="match status" value="1"/>
</dbReference>
<feature type="domain" description="Fibronectin type III-like" evidence="11">
    <location>
        <begin position="711"/>
        <end position="780"/>
    </location>
</feature>
<keyword evidence="7" id="KW-0325">Glycoprotein</keyword>
<evidence type="ECO:0000256" key="7">
    <source>
        <dbReference type="ARBA" id="ARBA00023180"/>
    </source>
</evidence>
<keyword evidence="10" id="KW-0624">Polysaccharide degradation</keyword>
<sequence length="789" mass="84939">MFLRKYIRTTFISLEPFPFHALRMNLYPRTMVTSKALLLTSLLWLFLSIPTSFGFVERSWEEAIDLANQTVALMTMDEKIGMVRGVGQFSSRCVGNISPPSRSFVVSGTNITILPLCFNDGPAGVRLGGSNVTGFPPAINVAATFNRSMMYARGVAIGEEFRGKGIHVYLGPAVDIMRNPKAGRGWEGFGPDPYLGGEGAYQTIMGVQSVGVSACTKHLGPYNQEHWRYGLNVNVDDRTFRELYWWPFMKSVEANVSALMCAYNQVNETSSCHNSALIGDGGYLRGEGFQGFVVSDWGATHDSASDNANAGLDMGSSTTRFNLLKQEQPGDWIVIGGGVYAGLESAVNQGQVTGARLNEMVTRILTPWLRLGQDQGFPETNYNSQDPDGTDSLNLNVDVRTDAHTALVRQIGSASAVLLKNNRTTSDATGTTTRGLPLSKDIRTIAVVGQDAQQLNLNCGGGLNECNDGTMIIGWGSGSNNVEFTVPPIDAITDFVKDFATISSDITSNDLTGGPAVAEGKDVAIVFANAMSGELGFYNIVDGNEGDRNDLNLWWKGGSMIEDVAAVCNNTVVVIHSVGPVPMSSWNNHPNISAIIYAGAPGEQTGPSLVDVLWGAVNPSGRLPFSIDDAEASYGTSIVYGIDPFPVIDYTEGLFLDYRYMASQGITPVYEFGYGLSYTTFTYSSFSVQASSSSATFSFDLANTGALDGTEIPQLYLGFPSSAGEPEKVLRGFDAIFLAAGEKQTVTLSVTQKEMSIWDVVSQAWVVPSGSFNVYIGASIKDIRLTGTF</sequence>
<dbReference type="AlphaFoldDB" id="A0AA38PFH7"/>
<evidence type="ECO:0000313" key="13">
    <source>
        <dbReference type="Proteomes" id="UP001163846"/>
    </source>
</evidence>
<dbReference type="PANTHER" id="PTHR42715:SF2">
    <property type="entry name" value="BETA-GLUCOSIDASE F-RELATED"/>
    <property type="match status" value="1"/>
</dbReference>
<comment type="pathway">
    <text evidence="2">Glycan metabolism; cellulose degradation.</text>
</comment>
<dbReference type="PRINTS" id="PR00133">
    <property type="entry name" value="GLHYDRLASE3"/>
</dbReference>
<name>A0AA38PFH7_9AGAR</name>
<dbReference type="InterPro" id="IPR013783">
    <property type="entry name" value="Ig-like_fold"/>
</dbReference>
<evidence type="ECO:0000259" key="11">
    <source>
        <dbReference type="SMART" id="SM01217"/>
    </source>
</evidence>
<dbReference type="Pfam" id="PF01915">
    <property type="entry name" value="Glyco_hydro_3_C"/>
    <property type="match status" value="1"/>
</dbReference>
<dbReference type="SUPFAM" id="SSF52279">
    <property type="entry name" value="Beta-D-glucan exohydrolase, C-terminal domain"/>
    <property type="match status" value="1"/>
</dbReference>
<accession>A0AA38PFH7</accession>
<dbReference type="Gene3D" id="3.40.50.1700">
    <property type="entry name" value="Glycoside hydrolase family 3 C-terminal domain"/>
    <property type="match status" value="1"/>
</dbReference>
<evidence type="ECO:0000256" key="5">
    <source>
        <dbReference type="ARBA" id="ARBA00022801"/>
    </source>
</evidence>
<dbReference type="SUPFAM" id="SSF51445">
    <property type="entry name" value="(Trans)glycosidases"/>
    <property type="match status" value="1"/>
</dbReference>
<dbReference type="InterPro" id="IPR026891">
    <property type="entry name" value="Fn3-like"/>
</dbReference>
<dbReference type="Gene3D" id="3.20.20.300">
    <property type="entry name" value="Glycoside hydrolase, family 3, N-terminal domain"/>
    <property type="match status" value="1"/>
</dbReference>
<dbReference type="GO" id="GO:0008422">
    <property type="term" value="F:beta-glucosidase activity"/>
    <property type="evidence" value="ECO:0007669"/>
    <property type="project" value="UniProtKB-EC"/>
</dbReference>
<dbReference type="Proteomes" id="UP001163846">
    <property type="component" value="Unassembled WGS sequence"/>
</dbReference>
<evidence type="ECO:0000256" key="10">
    <source>
        <dbReference type="ARBA" id="ARBA00023326"/>
    </source>
</evidence>
<evidence type="ECO:0000256" key="3">
    <source>
        <dbReference type="ARBA" id="ARBA00005336"/>
    </source>
</evidence>
<comment type="similarity">
    <text evidence="3">Belongs to the glycosyl hydrolase 3 family.</text>
</comment>
<keyword evidence="13" id="KW-1185">Reference proteome</keyword>
<keyword evidence="6" id="KW-0136">Cellulose degradation</keyword>
<dbReference type="PANTHER" id="PTHR42715">
    <property type="entry name" value="BETA-GLUCOSIDASE"/>
    <property type="match status" value="1"/>
</dbReference>
<comment type="catalytic activity">
    <reaction evidence="1">
        <text>Hydrolysis of terminal, non-reducing beta-D-glucosyl residues with release of beta-D-glucose.</text>
        <dbReference type="EC" id="3.2.1.21"/>
    </reaction>
</comment>
<dbReference type="InterPro" id="IPR002772">
    <property type="entry name" value="Glyco_hydro_3_C"/>
</dbReference>
<protein>
    <recommendedName>
        <fullName evidence="4">beta-glucosidase</fullName>
        <ecNumber evidence="4">3.2.1.21</ecNumber>
    </recommendedName>
</protein>
<reference evidence="12" key="1">
    <citation type="submission" date="2022-08" db="EMBL/GenBank/DDBJ databases">
        <authorList>
            <consortium name="DOE Joint Genome Institute"/>
            <person name="Min B."/>
            <person name="Riley R."/>
            <person name="Sierra-Patev S."/>
            <person name="Naranjo-Ortiz M."/>
            <person name="Looney B."/>
            <person name="Konkel Z."/>
            <person name="Slot J.C."/>
            <person name="Sakamoto Y."/>
            <person name="Steenwyk J.L."/>
            <person name="Rokas A."/>
            <person name="Carro J."/>
            <person name="Camarero S."/>
            <person name="Ferreira P."/>
            <person name="Molpeceres G."/>
            <person name="Ruiz-Duenas F.J."/>
            <person name="Serrano A."/>
            <person name="Henrissat B."/>
            <person name="Drula E."/>
            <person name="Hughes K.W."/>
            <person name="Mata J.L."/>
            <person name="Ishikawa N.K."/>
            <person name="Vargas-Isla R."/>
            <person name="Ushijima S."/>
            <person name="Smith C.A."/>
            <person name="Ahrendt S."/>
            <person name="Andreopoulos W."/>
            <person name="He G."/>
            <person name="Labutti K."/>
            <person name="Lipzen A."/>
            <person name="Ng V."/>
            <person name="Sandor L."/>
            <person name="Barry K."/>
            <person name="Martinez A.T."/>
            <person name="Xiao Y."/>
            <person name="Gibbons J.G."/>
            <person name="Terashima K."/>
            <person name="Hibbett D.S."/>
            <person name="Grigoriev I.V."/>
        </authorList>
    </citation>
    <scope>NUCLEOTIDE SEQUENCE</scope>
    <source>
        <strain evidence="12">TFB9207</strain>
    </source>
</reference>
<dbReference type="InterPro" id="IPR001764">
    <property type="entry name" value="Glyco_hydro_3_N"/>
</dbReference>
<dbReference type="EC" id="3.2.1.21" evidence="4"/>
<evidence type="ECO:0000256" key="6">
    <source>
        <dbReference type="ARBA" id="ARBA00023001"/>
    </source>
</evidence>
<evidence type="ECO:0000256" key="9">
    <source>
        <dbReference type="ARBA" id="ARBA00023295"/>
    </source>
</evidence>
<dbReference type="EMBL" id="MU806022">
    <property type="protein sequence ID" value="KAJ3841953.1"/>
    <property type="molecule type" value="Genomic_DNA"/>
</dbReference>
<dbReference type="Gene3D" id="2.60.40.10">
    <property type="entry name" value="Immunoglobulins"/>
    <property type="match status" value="1"/>
</dbReference>
<dbReference type="GO" id="GO:0030245">
    <property type="term" value="P:cellulose catabolic process"/>
    <property type="evidence" value="ECO:0007669"/>
    <property type="project" value="UniProtKB-KW"/>
</dbReference>
<dbReference type="FunFam" id="3.20.20.300:FF:000002">
    <property type="entry name" value="Probable beta-glucosidase"/>
    <property type="match status" value="1"/>
</dbReference>
<dbReference type="Pfam" id="PF14310">
    <property type="entry name" value="Fn3-like"/>
    <property type="match status" value="1"/>
</dbReference>
<comment type="caution">
    <text evidence="12">The sequence shown here is derived from an EMBL/GenBank/DDBJ whole genome shotgun (WGS) entry which is preliminary data.</text>
</comment>
<feature type="non-terminal residue" evidence="12">
    <location>
        <position position="789"/>
    </location>
</feature>
<keyword evidence="8" id="KW-0119">Carbohydrate metabolism</keyword>
<gene>
    <name evidence="12" type="ORF">F5878DRAFT_701802</name>
</gene>
<evidence type="ECO:0000256" key="8">
    <source>
        <dbReference type="ARBA" id="ARBA00023277"/>
    </source>
</evidence>
<evidence type="ECO:0000256" key="4">
    <source>
        <dbReference type="ARBA" id="ARBA00012744"/>
    </source>
</evidence>
<dbReference type="Pfam" id="PF00933">
    <property type="entry name" value="Glyco_hydro_3"/>
    <property type="match status" value="1"/>
</dbReference>
<evidence type="ECO:0000313" key="12">
    <source>
        <dbReference type="EMBL" id="KAJ3841953.1"/>
    </source>
</evidence>
<proteinExistence type="inferred from homology"/>
<keyword evidence="9" id="KW-0326">Glycosidase</keyword>
<organism evidence="12 13">
    <name type="scientific">Lentinula raphanica</name>
    <dbReference type="NCBI Taxonomy" id="153919"/>
    <lineage>
        <taxon>Eukaryota</taxon>
        <taxon>Fungi</taxon>
        <taxon>Dikarya</taxon>
        <taxon>Basidiomycota</taxon>
        <taxon>Agaricomycotina</taxon>
        <taxon>Agaricomycetes</taxon>
        <taxon>Agaricomycetidae</taxon>
        <taxon>Agaricales</taxon>
        <taxon>Marasmiineae</taxon>
        <taxon>Omphalotaceae</taxon>
        <taxon>Lentinula</taxon>
    </lineage>
</organism>
<dbReference type="InterPro" id="IPR017853">
    <property type="entry name" value="GH"/>
</dbReference>
<keyword evidence="5 12" id="KW-0378">Hydrolase</keyword>
<dbReference type="InterPro" id="IPR050288">
    <property type="entry name" value="Cellulose_deg_GH3"/>
</dbReference>
<evidence type="ECO:0000256" key="1">
    <source>
        <dbReference type="ARBA" id="ARBA00000448"/>
    </source>
</evidence>
<dbReference type="InterPro" id="IPR036881">
    <property type="entry name" value="Glyco_hydro_3_C_sf"/>
</dbReference>
<evidence type="ECO:0000256" key="2">
    <source>
        <dbReference type="ARBA" id="ARBA00004987"/>
    </source>
</evidence>
<dbReference type="InterPro" id="IPR036962">
    <property type="entry name" value="Glyco_hydro_3_N_sf"/>
</dbReference>